<proteinExistence type="predicted"/>
<feature type="transmembrane region" description="Helical" evidence="1">
    <location>
        <begin position="41"/>
        <end position="69"/>
    </location>
</feature>
<keyword evidence="1" id="KW-1133">Transmembrane helix</keyword>
<dbReference type="EMBL" id="FNJB01000005">
    <property type="protein sequence ID" value="SDO93516.1"/>
    <property type="molecule type" value="Genomic_DNA"/>
</dbReference>
<keyword evidence="1" id="KW-0812">Transmembrane</keyword>
<sequence length="159" mass="16109">MTKTITAAIIIVGGAVAAMVVGPNGPLGGFWRPIELDPEPAGAQLAGLIGAGVVEAIGFGAAIAVLVLGRPVFARLTTTPGRALAAQVTSAWLLGSWWPHTALHMHHGTDPAALVALEVGFHAGSIVAFAILLWALIPRATSTQRGASPADARNSQLSG</sequence>
<organism evidence="2 3">
    <name type="scientific">Actinokineospora alba</name>
    <dbReference type="NCBI Taxonomy" id="504798"/>
    <lineage>
        <taxon>Bacteria</taxon>
        <taxon>Bacillati</taxon>
        <taxon>Actinomycetota</taxon>
        <taxon>Actinomycetes</taxon>
        <taxon>Pseudonocardiales</taxon>
        <taxon>Pseudonocardiaceae</taxon>
        <taxon>Actinokineospora</taxon>
    </lineage>
</organism>
<reference evidence="3" key="1">
    <citation type="submission" date="2016-10" db="EMBL/GenBank/DDBJ databases">
        <authorList>
            <person name="Varghese N."/>
            <person name="Submissions S."/>
        </authorList>
    </citation>
    <scope>NUCLEOTIDE SEQUENCE [LARGE SCALE GENOMIC DNA]</scope>
    <source>
        <strain evidence="3">IBRC-M 10655</strain>
    </source>
</reference>
<keyword evidence="1" id="KW-0472">Membrane</keyword>
<dbReference type="RefSeq" id="WP_091375306.1">
    <property type="nucleotide sequence ID" value="NZ_FNDV01000002.1"/>
</dbReference>
<dbReference type="AlphaFoldDB" id="A0A1H0NLP8"/>
<evidence type="ECO:0000313" key="3">
    <source>
        <dbReference type="Proteomes" id="UP000199651"/>
    </source>
</evidence>
<evidence type="ECO:0000256" key="1">
    <source>
        <dbReference type="SAM" id="Phobius"/>
    </source>
</evidence>
<dbReference type="Proteomes" id="UP000199651">
    <property type="component" value="Unassembled WGS sequence"/>
</dbReference>
<dbReference type="OrthoDB" id="9932506at2"/>
<feature type="transmembrane region" description="Helical" evidence="1">
    <location>
        <begin position="81"/>
        <end position="99"/>
    </location>
</feature>
<protein>
    <submittedName>
        <fullName evidence="2">Uncharacterized protein</fullName>
    </submittedName>
</protein>
<accession>A0A1H0NLP8</accession>
<evidence type="ECO:0000313" key="2">
    <source>
        <dbReference type="EMBL" id="SDO93516.1"/>
    </source>
</evidence>
<gene>
    <name evidence="2" type="ORF">SAMN05192558_105392</name>
</gene>
<feature type="transmembrane region" description="Helical" evidence="1">
    <location>
        <begin position="119"/>
        <end position="137"/>
    </location>
</feature>
<dbReference type="STRING" id="504798.SAMN05421871_102442"/>
<name>A0A1H0NLP8_9PSEU</name>
<keyword evidence="3" id="KW-1185">Reference proteome</keyword>